<comment type="subcellular location">
    <subcellularLocation>
        <location evidence="1">Cell membrane</location>
        <topology evidence="1">Peripheral membrane protein</topology>
        <orientation evidence="1">Cytoplasmic side</orientation>
    </subcellularLocation>
</comment>
<comment type="caution">
    <text evidence="12">The sequence shown here is derived from an EMBL/GenBank/DDBJ whole genome shotgun (WGS) entry which is preliminary data.</text>
</comment>
<dbReference type="PIRSF" id="PIRSF019404">
    <property type="entry name" value="FliJ"/>
    <property type="match status" value="1"/>
</dbReference>
<keyword evidence="12" id="KW-0969">Cilium</keyword>
<keyword evidence="5 11" id="KW-1003">Cell membrane</keyword>
<evidence type="ECO:0000313" key="13">
    <source>
        <dbReference type="Proteomes" id="UP000319715"/>
    </source>
</evidence>
<dbReference type="PRINTS" id="PR01004">
    <property type="entry name" value="FLGFLIJ"/>
</dbReference>
<sequence>MSTLNPMDFLREQAEKKVQQRVQALGEAQQHWQQATQQLTQLETYEREYQQALQQQVTGAGMCIADLINHQSFIHSLNQVVGQQVQQVTHCQHRVSQSRVLWSQEKRRLNAYETLQARATQREAQRLQRQEQKLMDEFAQRAGSKGGETCL</sequence>
<keyword evidence="12" id="KW-0966">Cell projection</keyword>
<keyword evidence="10 11" id="KW-1006">Bacterial flagellum protein export</keyword>
<evidence type="ECO:0000256" key="3">
    <source>
        <dbReference type="ARBA" id="ARBA00020392"/>
    </source>
</evidence>
<dbReference type="InterPro" id="IPR053716">
    <property type="entry name" value="Flag_assembly_chemotaxis_eff"/>
</dbReference>
<evidence type="ECO:0000313" key="12">
    <source>
        <dbReference type="EMBL" id="TQC76855.1"/>
    </source>
</evidence>
<evidence type="ECO:0000256" key="10">
    <source>
        <dbReference type="ARBA" id="ARBA00023225"/>
    </source>
</evidence>
<dbReference type="Proteomes" id="UP000319715">
    <property type="component" value="Unassembled WGS sequence"/>
</dbReference>
<keyword evidence="7 11" id="KW-1005">Bacterial flagellum biogenesis</keyword>
<dbReference type="InterPro" id="IPR012823">
    <property type="entry name" value="Flagell_FliJ"/>
</dbReference>
<evidence type="ECO:0000256" key="6">
    <source>
        <dbReference type="ARBA" id="ARBA00022500"/>
    </source>
</evidence>
<dbReference type="EMBL" id="VICF01000001">
    <property type="protein sequence ID" value="TQC76855.1"/>
    <property type="molecule type" value="Genomic_DNA"/>
</dbReference>
<gene>
    <name evidence="12" type="primary">fliJ</name>
    <name evidence="12" type="ORF">FK492_02285</name>
</gene>
<protein>
    <recommendedName>
        <fullName evidence="3 11">Flagellar FliJ protein</fullName>
    </recommendedName>
</protein>
<evidence type="ECO:0000256" key="8">
    <source>
        <dbReference type="ARBA" id="ARBA00022927"/>
    </source>
</evidence>
<evidence type="ECO:0000256" key="1">
    <source>
        <dbReference type="ARBA" id="ARBA00004413"/>
    </source>
</evidence>
<dbReference type="RefSeq" id="WP_127834239.1">
    <property type="nucleotide sequence ID" value="NZ_CP107573.1"/>
</dbReference>
<proteinExistence type="inferred from homology"/>
<dbReference type="Gene3D" id="1.10.287.1700">
    <property type="match status" value="1"/>
</dbReference>
<organism evidence="12 13">
    <name type="scientific">Pantoea dispersa</name>
    <dbReference type="NCBI Taxonomy" id="59814"/>
    <lineage>
        <taxon>Bacteria</taxon>
        <taxon>Pseudomonadati</taxon>
        <taxon>Pseudomonadota</taxon>
        <taxon>Gammaproteobacteria</taxon>
        <taxon>Enterobacterales</taxon>
        <taxon>Erwiniaceae</taxon>
        <taxon>Pantoea</taxon>
    </lineage>
</organism>
<keyword evidence="6 11" id="KW-0145">Chemotaxis</keyword>
<dbReference type="NCBIfam" id="TIGR02473">
    <property type="entry name" value="flagell_FliJ"/>
    <property type="match status" value="1"/>
</dbReference>
<comment type="similarity">
    <text evidence="2 11">Belongs to the FliJ family.</text>
</comment>
<dbReference type="InterPro" id="IPR052570">
    <property type="entry name" value="FliJ"/>
</dbReference>
<dbReference type="InterPro" id="IPR018006">
    <property type="entry name" value="Flag_FliJ_proteobac"/>
</dbReference>
<keyword evidence="13" id="KW-1185">Reference proteome</keyword>
<evidence type="ECO:0000256" key="5">
    <source>
        <dbReference type="ARBA" id="ARBA00022475"/>
    </source>
</evidence>
<keyword evidence="8 11" id="KW-0653">Protein transport</keyword>
<keyword evidence="12" id="KW-0282">Flagellum</keyword>
<name>A0ABY3A2I1_9GAMM</name>
<evidence type="ECO:0000256" key="2">
    <source>
        <dbReference type="ARBA" id="ARBA00010004"/>
    </source>
</evidence>
<evidence type="ECO:0000256" key="4">
    <source>
        <dbReference type="ARBA" id="ARBA00022448"/>
    </source>
</evidence>
<evidence type="ECO:0000256" key="7">
    <source>
        <dbReference type="ARBA" id="ARBA00022795"/>
    </source>
</evidence>
<dbReference type="Pfam" id="PF02050">
    <property type="entry name" value="FliJ"/>
    <property type="match status" value="1"/>
</dbReference>
<keyword evidence="9 11" id="KW-0472">Membrane</keyword>
<keyword evidence="4 11" id="KW-0813">Transport</keyword>
<accession>A0ABY3A2I1</accession>
<dbReference type="PANTHER" id="PTHR38786:SF1">
    <property type="entry name" value="FLAGELLAR FLIJ PROTEIN"/>
    <property type="match status" value="1"/>
</dbReference>
<comment type="function">
    <text evidence="11">Flagellar protein that affects chemotactic events.</text>
</comment>
<evidence type="ECO:0000256" key="11">
    <source>
        <dbReference type="PIRNR" id="PIRNR019404"/>
    </source>
</evidence>
<reference evidence="12 13" key="1">
    <citation type="submission" date="2019-06" db="EMBL/GenBank/DDBJ databases">
        <title>Pantoea dispersa Assembly.</title>
        <authorList>
            <person name="Wang J."/>
        </authorList>
    </citation>
    <scope>NUCLEOTIDE SEQUENCE [LARGE SCALE GENOMIC DNA]</scope>
    <source>
        <strain evidence="13">bio</strain>
    </source>
</reference>
<dbReference type="PANTHER" id="PTHR38786">
    <property type="entry name" value="FLAGELLAR FLIJ PROTEIN"/>
    <property type="match status" value="1"/>
</dbReference>
<evidence type="ECO:0000256" key="9">
    <source>
        <dbReference type="ARBA" id="ARBA00023136"/>
    </source>
</evidence>